<reference evidence="2 3" key="1">
    <citation type="journal article" date="2019" name="Microorganisms">
        <title>Paenibacillus lutrae sp. nov., A Chitinolytic Species Isolated from A River Otter in Castril Natural Park, Granada, Spain.</title>
        <authorList>
            <person name="Rodriguez M."/>
            <person name="Reina J.C."/>
            <person name="Bejar V."/>
            <person name="Llamas I."/>
        </authorList>
    </citation>
    <scope>NUCLEOTIDE SEQUENCE [LARGE SCALE GENOMIC DNA]</scope>
    <source>
        <strain evidence="2 3">N10</strain>
    </source>
</reference>
<dbReference type="Gene3D" id="2.40.50.120">
    <property type="match status" value="1"/>
</dbReference>
<dbReference type="RefSeq" id="WP_157337106.1">
    <property type="nucleotide sequence ID" value="NZ_RHLK01000009.1"/>
</dbReference>
<evidence type="ECO:0000313" key="2">
    <source>
        <dbReference type="EMBL" id="MVP01060.1"/>
    </source>
</evidence>
<keyword evidence="1" id="KW-1133">Transmembrane helix</keyword>
<dbReference type="EMBL" id="RHLK01000009">
    <property type="protein sequence ID" value="MVP01060.1"/>
    <property type="molecule type" value="Genomic_DNA"/>
</dbReference>
<evidence type="ECO:0008006" key="4">
    <source>
        <dbReference type="Google" id="ProtNLM"/>
    </source>
</evidence>
<keyword evidence="3" id="KW-1185">Reference proteome</keyword>
<name>A0A7X3K0G3_9BACL</name>
<protein>
    <recommendedName>
        <fullName evidence="4">Tissue inhibitor of metalloproteinase</fullName>
    </recommendedName>
</protein>
<sequence>MRKSIKKVFILLLSSVFIFVSMMIVNPGKTYGCSCAYEQDPAQALQKTDAVFSGKVREVSKQVIESGGILENKNAVLFEVDAAWKGISENQVIVNTSYGGSASCGNEYEVGKKYLVFANRYDELPFLQTSTCSLTAEWSGASAVLEQIGQGEKPLVEADYQDDMSRLRYTNAFASITGAYHRLLKHPYAGAGIFVGGVLVAAMALLVVRRKKRKS</sequence>
<gene>
    <name evidence="2" type="ORF">EDM21_16300</name>
</gene>
<dbReference type="SUPFAM" id="SSF50242">
    <property type="entry name" value="TIMP-like"/>
    <property type="match status" value="1"/>
</dbReference>
<comment type="caution">
    <text evidence="2">The sequence shown here is derived from an EMBL/GenBank/DDBJ whole genome shotgun (WGS) entry which is preliminary data.</text>
</comment>
<dbReference type="OrthoDB" id="8221747at2"/>
<feature type="transmembrane region" description="Helical" evidence="1">
    <location>
        <begin position="188"/>
        <end position="208"/>
    </location>
</feature>
<evidence type="ECO:0000256" key="1">
    <source>
        <dbReference type="SAM" id="Phobius"/>
    </source>
</evidence>
<organism evidence="2 3">
    <name type="scientific">Paenibacillus lutrae</name>
    <dbReference type="NCBI Taxonomy" id="2078573"/>
    <lineage>
        <taxon>Bacteria</taxon>
        <taxon>Bacillati</taxon>
        <taxon>Bacillota</taxon>
        <taxon>Bacilli</taxon>
        <taxon>Bacillales</taxon>
        <taxon>Paenibacillaceae</taxon>
        <taxon>Paenibacillus</taxon>
    </lineage>
</organism>
<keyword evidence="1" id="KW-0812">Transmembrane</keyword>
<dbReference type="AlphaFoldDB" id="A0A7X3K0G3"/>
<keyword evidence="1" id="KW-0472">Membrane</keyword>
<proteinExistence type="predicted"/>
<dbReference type="InterPro" id="IPR008993">
    <property type="entry name" value="TIMP-like_OB-fold"/>
</dbReference>
<accession>A0A7X3K0G3</accession>
<dbReference type="Proteomes" id="UP000490800">
    <property type="component" value="Unassembled WGS sequence"/>
</dbReference>
<evidence type="ECO:0000313" key="3">
    <source>
        <dbReference type="Proteomes" id="UP000490800"/>
    </source>
</evidence>